<accession>A0A0D1JWR0</accession>
<dbReference type="Gene3D" id="3.40.630.30">
    <property type="match status" value="1"/>
</dbReference>
<dbReference type="SUPFAM" id="SSF55729">
    <property type="entry name" value="Acyl-CoA N-acyltransferases (Nat)"/>
    <property type="match status" value="1"/>
</dbReference>
<name>A0A0D1JWR0_9LACO</name>
<evidence type="ECO:0000313" key="2">
    <source>
        <dbReference type="EMBL" id="KIU25658.1"/>
    </source>
</evidence>
<keyword evidence="2" id="KW-0808">Transferase</keyword>
<dbReference type="EMBL" id="JWHT01000004">
    <property type="protein sequence ID" value="KIU25658.1"/>
    <property type="molecule type" value="Genomic_DNA"/>
</dbReference>
<dbReference type="InterPro" id="IPR016181">
    <property type="entry name" value="Acyl_CoA_acyltransferase"/>
</dbReference>
<proteinExistence type="predicted"/>
<dbReference type="PROSITE" id="PS51186">
    <property type="entry name" value="GNAT"/>
    <property type="match status" value="1"/>
</dbReference>
<feature type="domain" description="N-acetyltransferase" evidence="1">
    <location>
        <begin position="3"/>
        <end position="172"/>
    </location>
</feature>
<dbReference type="Pfam" id="PF00583">
    <property type="entry name" value="Acetyltransf_1"/>
    <property type="match status" value="1"/>
</dbReference>
<dbReference type="CDD" id="cd04301">
    <property type="entry name" value="NAT_SF"/>
    <property type="match status" value="1"/>
</dbReference>
<dbReference type="PATRIC" id="fig|137591.24.peg.128"/>
<organism evidence="2 3">
    <name type="scientific">Weissella cibaria</name>
    <dbReference type="NCBI Taxonomy" id="137591"/>
    <lineage>
        <taxon>Bacteria</taxon>
        <taxon>Bacillati</taxon>
        <taxon>Bacillota</taxon>
        <taxon>Bacilli</taxon>
        <taxon>Lactobacillales</taxon>
        <taxon>Lactobacillaceae</taxon>
        <taxon>Weissella</taxon>
    </lineage>
</organism>
<gene>
    <name evidence="2" type="ORF">ab3b_00126</name>
</gene>
<evidence type="ECO:0000259" key="1">
    <source>
        <dbReference type="PROSITE" id="PS51186"/>
    </source>
</evidence>
<reference evidence="2 3" key="1">
    <citation type="journal article" date="2015" name="Microbiology (Mosc.)">
        <title>Genomics of the Weissella cibaria species with an examination of its metabolic traits.</title>
        <authorList>
            <person name="Lynch K.M."/>
            <person name="Lucid A."/>
            <person name="Arendt E.K."/>
            <person name="Sleator R.D."/>
            <person name="Lucey B."/>
            <person name="Coffey A."/>
        </authorList>
    </citation>
    <scope>NUCLEOTIDE SEQUENCE [LARGE SCALE GENOMIC DNA]</scope>
    <source>
        <strain evidence="2 3">AB3b</strain>
    </source>
</reference>
<sequence length="172" mass="19030">MMAYTRKARLTDLDAILKITDQAVTFLASQNSPQWQGGDGPTRAEFETAINDGVAYVLIYDQQVAGVAKLIPGPEAAYEAIDGRWVGDASAYMTIHRVAVDGEIRGQGLAQQLLHDLIVLARERDFTDIRIDTHELNAIMQHVVAKLGFTYQGMVMMPVAHGERKAYQLILD</sequence>
<dbReference type="AlphaFoldDB" id="A0A0D1JWR0"/>
<dbReference type="RefSeq" id="WP_043940515.1">
    <property type="nucleotide sequence ID" value="NZ_JWHT01000004.1"/>
</dbReference>
<evidence type="ECO:0000313" key="3">
    <source>
        <dbReference type="Proteomes" id="UP000032289"/>
    </source>
</evidence>
<comment type="caution">
    <text evidence="2">The sequence shown here is derived from an EMBL/GenBank/DDBJ whole genome shotgun (WGS) entry which is preliminary data.</text>
</comment>
<dbReference type="InterPro" id="IPR000182">
    <property type="entry name" value="GNAT_dom"/>
</dbReference>
<dbReference type="GO" id="GO:0016747">
    <property type="term" value="F:acyltransferase activity, transferring groups other than amino-acyl groups"/>
    <property type="evidence" value="ECO:0007669"/>
    <property type="project" value="InterPro"/>
</dbReference>
<protein>
    <submittedName>
        <fullName evidence="2">Ribosomal-protein-alanine acetyltransferase</fullName>
    </submittedName>
</protein>
<dbReference type="Proteomes" id="UP000032289">
    <property type="component" value="Unassembled WGS sequence"/>
</dbReference>